<proteinExistence type="predicted"/>
<feature type="compositionally biased region" description="Low complexity" evidence="2">
    <location>
        <begin position="683"/>
        <end position="692"/>
    </location>
</feature>
<reference evidence="3 4" key="1">
    <citation type="journal article" date="2018" name="Nat. Ecol. Evol.">
        <title>Pezizomycetes genomes reveal the molecular basis of ectomycorrhizal truffle lifestyle.</title>
        <authorList>
            <person name="Murat C."/>
            <person name="Payen T."/>
            <person name="Noel B."/>
            <person name="Kuo A."/>
            <person name="Morin E."/>
            <person name="Chen J."/>
            <person name="Kohler A."/>
            <person name="Krizsan K."/>
            <person name="Balestrini R."/>
            <person name="Da Silva C."/>
            <person name="Montanini B."/>
            <person name="Hainaut M."/>
            <person name="Levati E."/>
            <person name="Barry K.W."/>
            <person name="Belfiori B."/>
            <person name="Cichocki N."/>
            <person name="Clum A."/>
            <person name="Dockter R.B."/>
            <person name="Fauchery L."/>
            <person name="Guy J."/>
            <person name="Iotti M."/>
            <person name="Le Tacon F."/>
            <person name="Lindquist E.A."/>
            <person name="Lipzen A."/>
            <person name="Malagnac F."/>
            <person name="Mello A."/>
            <person name="Molinier V."/>
            <person name="Miyauchi S."/>
            <person name="Poulain J."/>
            <person name="Riccioni C."/>
            <person name="Rubini A."/>
            <person name="Sitrit Y."/>
            <person name="Splivallo R."/>
            <person name="Traeger S."/>
            <person name="Wang M."/>
            <person name="Zifcakova L."/>
            <person name="Wipf D."/>
            <person name="Zambonelli A."/>
            <person name="Paolocci F."/>
            <person name="Nowrousian M."/>
            <person name="Ottonello S."/>
            <person name="Baldrian P."/>
            <person name="Spatafora J.W."/>
            <person name="Henrissat B."/>
            <person name="Nagy L.G."/>
            <person name="Aury J.M."/>
            <person name="Wincker P."/>
            <person name="Grigoriev I.V."/>
            <person name="Bonfante P."/>
            <person name="Martin F.M."/>
        </authorList>
    </citation>
    <scope>NUCLEOTIDE SEQUENCE [LARGE SCALE GENOMIC DNA]</scope>
    <source>
        <strain evidence="3 4">RN42</strain>
    </source>
</reference>
<evidence type="ECO:0000313" key="3">
    <source>
        <dbReference type="EMBL" id="RPA73316.1"/>
    </source>
</evidence>
<feature type="coiled-coil region" evidence="1">
    <location>
        <begin position="456"/>
        <end position="497"/>
    </location>
</feature>
<feature type="compositionally biased region" description="Basic and acidic residues" evidence="2">
    <location>
        <begin position="722"/>
        <end position="736"/>
    </location>
</feature>
<feature type="region of interest" description="Disordered" evidence="2">
    <location>
        <begin position="977"/>
        <end position="999"/>
    </location>
</feature>
<organism evidence="3 4">
    <name type="scientific">Ascobolus immersus RN42</name>
    <dbReference type="NCBI Taxonomy" id="1160509"/>
    <lineage>
        <taxon>Eukaryota</taxon>
        <taxon>Fungi</taxon>
        <taxon>Dikarya</taxon>
        <taxon>Ascomycota</taxon>
        <taxon>Pezizomycotina</taxon>
        <taxon>Pezizomycetes</taxon>
        <taxon>Pezizales</taxon>
        <taxon>Ascobolaceae</taxon>
        <taxon>Ascobolus</taxon>
    </lineage>
</organism>
<dbReference type="Proteomes" id="UP000275078">
    <property type="component" value="Unassembled WGS sequence"/>
</dbReference>
<keyword evidence="4" id="KW-1185">Reference proteome</keyword>
<feature type="region of interest" description="Disordered" evidence="2">
    <location>
        <begin position="1111"/>
        <end position="1145"/>
    </location>
</feature>
<evidence type="ECO:0000256" key="1">
    <source>
        <dbReference type="SAM" id="Coils"/>
    </source>
</evidence>
<feature type="region of interest" description="Disordered" evidence="2">
    <location>
        <begin position="341"/>
        <end position="454"/>
    </location>
</feature>
<name>A0A3N4HK93_ASCIM</name>
<evidence type="ECO:0000256" key="2">
    <source>
        <dbReference type="SAM" id="MobiDB-lite"/>
    </source>
</evidence>
<feature type="compositionally biased region" description="Polar residues" evidence="2">
    <location>
        <begin position="978"/>
        <end position="998"/>
    </location>
</feature>
<feature type="compositionally biased region" description="Low complexity" evidence="2">
    <location>
        <begin position="379"/>
        <end position="407"/>
    </location>
</feature>
<feature type="region of interest" description="Disordered" evidence="2">
    <location>
        <begin position="619"/>
        <end position="743"/>
    </location>
</feature>
<keyword evidence="1" id="KW-0175">Coiled coil</keyword>
<feature type="compositionally biased region" description="Acidic residues" evidence="2">
    <location>
        <begin position="1135"/>
        <end position="1145"/>
    </location>
</feature>
<evidence type="ECO:0000313" key="4">
    <source>
        <dbReference type="Proteomes" id="UP000275078"/>
    </source>
</evidence>
<feature type="compositionally biased region" description="Acidic residues" evidence="2">
    <location>
        <begin position="695"/>
        <end position="705"/>
    </location>
</feature>
<dbReference type="EMBL" id="ML119826">
    <property type="protein sequence ID" value="RPA73316.1"/>
    <property type="molecule type" value="Genomic_DNA"/>
</dbReference>
<feature type="compositionally biased region" description="Polar residues" evidence="2">
    <location>
        <begin position="1119"/>
        <end position="1134"/>
    </location>
</feature>
<protein>
    <submittedName>
        <fullName evidence="3">Uncharacterized protein</fullName>
    </submittedName>
</protein>
<sequence>MDRFFPLPDLHDEHTPSDFHLRPSPTHPFTHGSYFNTILQWTDSFLRLDATEGRPIEWLIPRILARAFLCRVSNAQIMPSQLLPEAVADRLLFVLVYTISMFRFFGVTEGPNDPPWMRAFIHTFELHEDDMPAVIRQLEARFERTPLLTLSETLANDDPNPGRLAILDAVIDDEPMVIDIDTIEPLNPIDERFAANDTDTLMYDGTGPTYIPAPLPPMPVARITSQSIEIGRNVAISMPGLQVWSYDTPPPQPPHQAIDNLERQMLLLQQTLANLEQRVKPQFSTSIPDTVMYDAPPESYQIRGALPRITLSPPREGVQQDLASVASTNPSLNKQLASLTLSSPQEQPPPIMSQPASPTPSITTPRATNPGTGSADMNPGGPSSTAPSTSAAAGMSSLEDELAAAAAGSITESTPIKSKPASEHGSHHSGTTDTEVKAESNHSRAATPADLETNRKIRAQQAKEFEEGKLKRLVEENARLAEKVARLEATAEERRIQQTIKAQHELREQHNARIAAAEAVILEADRLNNTQKTNQLRTSLANKRMATPAMPGAFDSDTTPVHTKTTAVPFDVDQTLDLLSKQAPEALDLLRQRLMSERHSPAPPTGRPVRHKLVSDDARFAPQGGQPDSRFAPQGGQSLPFDHRHYSRSAPQGGSEHGFVRQDSGFRRGSTYDGNGGPPPPRSGGRQPAAGAGDPGDDPSDDDSDVSDHRSVRSQPKKEKKRRELPGKPVHVHDHGYSATLPPRRQVTPAYLGRMPIHSVEPDFYEDQATCRAPRDFIPTFAYDDTLHRYNNKLFNDRWDSRRMPIYHESKTTLDSWLTKLHVEISINGQEAVCPLIGPKGLPEGTFLHRWYNNLNHVDLILLTIGPNPWYNWQYAICSLREHLNPLIRSQAESRTKLPDETYHAYLTTRYPLLKAAFPYEPETEIIRRLKTGFIDENAYTFMREQVDIRKLERESLEYEEMRTALLKNKPLAPPLPSSSYLRVSSQPETNQESSAQTFVAARQSFRGSKYQQRPAPAHNVYPVPADVVRDADLDPAIKQGRRNIPIEEWDPRARTVNMRQHPETKQMVRCYVRDNRQYVCIDRPCSKCQRQGLTPNDHFSFEHNLYHEEQGNHDRVSSHNISAGSDFVYQSSSSEDESGNEIEG</sequence>
<dbReference type="AlphaFoldDB" id="A0A3N4HK93"/>
<gene>
    <name evidence="3" type="ORF">BJ508DRAFT_334215</name>
</gene>
<feature type="compositionally biased region" description="Polar residues" evidence="2">
    <location>
        <begin position="354"/>
        <end position="372"/>
    </location>
</feature>
<accession>A0A3N4HK93</accession>